<organism evidence="2 3">
    <name type="scientific">Chryseobacterium taihuense</name>
    <dbReference type="NCBI Taxonomy" id="1141221"/>
    <lineage>
        <taxon>Bacteria</taxon>
        <taxon>Pseudomonadati</taxon>
        <taxon>Bacteroidota</taxon>
        <taxon>Flavobacteriia</taxon>
        <taxon>Flavobacteriales</taxon>
        <taxon>Weeksellaceae</taxon>
        <taxon>Chryseobacterium group</taxon>
        <taxon>Chryseobacterium</taxon>
    </lineage>
</organism>
<dbReference type="Proteomes" id="UP000290013">
    <property type="component" value="Chromosome"/>
</dbReference>
<evidence type="ECO:0000313" key="3">
    <source>
        <dbReference type="Proteomes" id="UP000290013"/>
    </source>
</evidence>
<feature type="transmembrane region" description="Helical" evidence="1">
    <location>
        <begin position="236"/>
        <end position="255"/>
    </location>
</feature>
<keyword evidence="1" id="KW-1133">Transmembrane helix</keyword>
<feature type="transmembrane region" description="Helical" evidence="1">
    <location>
        <begin position="12"/>
        <end position="32"/>
    </location>
</feature>
<evidence type="ECO:0000256" key="1">
    <source>
        <dbReference type="SAM" id="Phobius"/>
    </source>
</evidence>
<dbReference type="RefSeq" id="WP_130914819.1">
    <property type="nucleotide sequence ID" value="NZ_LR215974.1"/>
</dbReference>
<protein>
    <recommendedName>
        <fullName evidence="4">EpsG family protein</fullName>
    </recommendedName>
</protein>
<dbReference type="EMBL" id="LR215974">
    <property type="protein sequence ID" value="VFB04621.1"/>
    <property type="molecule type" value="Genomic_DNA"/>
</dbReference>
<accession>A0A4U8WDY3</accession>
<keyword evidence="1" id="KW-0812">Transmembrane</keyword>
<reference evidence="2 3" key="1">
    <citation type="submission" date="2019-02" db="EMBL/GenBank/DDBJ databases">
        <authorList>
            <consortium name="Pathogen Informatics"/>
        </authorList>
    </citation>
    <scope>NUCLEOTIDE SEQUENCE [LARGE SCALE GENOMIC DNA]</scope>
    <source>
        <strain evidence="2 3">3012STDY6944375</strain>
    </source>
</reference>
<evidence type="ECO:0008006" key="4">
    <source>
        <dbReference type="Google" id="ProtNLM"/>
    </source>
</evidence>
<feature type="transmembrane region" description="Helical" evidence="1">
    <location>
        <begin position="198"/>
        <end position="224"/>
    </location>
</feature>
<feature type="transmembrane region" description="Helical" evidence="1">
    <location>
        <begin position="107"/>
        <end position="125"/>
    </location>
</feature>
<keyword evidence="1" id="KW-0472">Membrane</keyword>
<feature type="transmembrane region" description="Helical" evidence="1">
    <location>
        <begin position="153"/>
        <end position="178"/>
    </location>
</feature>
<sequence length="398" mass="46967">MNTIYVKLKPFAKSIFVFFAIVLIGFYFYFGFKGFDLSKIWKSLYHSDFYINYEGGFVRRGFDGEIIYLLAKTFHINSIFIQKIYNLIFFVVFGIMMLYFICKYKPPFFALFSTSVLLLYVFYIGRGLRKDHILMFFFFLSCFEMLKSKRKIYTILVINVLFIIATLVHELFFIISFFPTVLLLNNFTFGTERKSLNYIKPAISLLPATLVFLYIFFFSLGTVVEQQAILTSWKELGITTIAFNSGIFDRSLYIWELGFTRNQYISFLGAIILHFIFMIVIISNDLKNKELKKTFYALIILQYAVLLALSAVAKDFSRWIFLCNLTILIPIYILKKQVDQYPAQQNDNYFSFLKKVSWVPYILFFINTMPHSGWNFNDYIVYNPVNVVYKIISNKHIL</sequence>
<proteinExistence type="predicted"/>
<dbReference type="AlphaFoldDB" id="A0A4U8WDY3"/>
<feature type="transmembrane region" description="Helical" evidence="1">
    <location>
        <begin position="294"/>
        <end position="313"/>
    </location>
</feature>
<gene>
    <name evidence="2" type="ORF">NCTC12078_02652</name>
</gene>
<feature type="transmembrane region" description="Helical" evidence="1">
    <location>
        <begin position="84"/>
        <end position="101"/>
    </location>
</feature>
<name>A0A4U8WDY3_9FLAO</name>
<feature type="transmembrane region" description="Helical" evidence="1">
    <location>
        <begin position="319"/>
        <end position="334"/>
    </location>
</feature>
<dbReference type="KEGG" id="ctai:NCTC12078_02652"/>
<feature type="transmembrane region" description="Helical" evidence="1">
    <location>
        <begin position="261"/>
        <end position="282"/>
    </location>
</feature>
<evidence type="ECO:0000313" key="2">
    <source>
        <dbReference type="EMBL" id="VFB04621.1"/>
    </source>
</evidence>